<feature type="compositionally biased region" description="Basic residues" evidence="1">
    <location>
        <begin position="34"/>
        <end position="44"/>
    </location>
</feature>
<reference evidence="2" key="1">
    <citation type="submission" date="2023-07" db="EMBL/GenBank/DDBJ databases">
        <title>A chromosome-level genome assembly of Lolium multiflorum.</title>
        <authorList>
            <person name="Chen Y."/>
            <person name="Copetti D."/>
            <person name="Kolliker R."/>
            <person name="Studer B."/>
        </authorList>
    </citation>
    <scope>NUCLEOTIDE SEQUENCE</scope>
    <source>
        <strain evidence="2">02402/16</strain>
        <tissue evidence="2">Leaf</tissue>
    </source>
</reference>
<accession>A0AAD8XA06</accession>
<gene>
    <name evidence="2" type="ORF">QYE76_016314</name>
</gene>
<evidence type="ECO:0000313" key="2">
    <source>
        <dbReference type="EMBL" id="KAK1699617.1"/>
    </source>
</evidence>
<feature type="compositionally biased region" description="Pro residues" evidence="1">
    <location>
        <begin position="45"/>
        <end position="62"/>
    </location>
</feature>
<feature type="compositionally biased region" description="Low complexity" evidence="1">
    <location>
        <begin position="63"/>
        <end position="83"/>
    </location>
</feature>
<sequence>MALIVCKGQRFGVFQKNITAGAHHTSAQLARNRPGAHPHTHRRPYPTPVPPLQSPTPAPPLPNTDLGEPSSDPAPVPAAVSDAASLRREPRIAAGGSGEGAGVPASTLRPASGTMVPAVATRAVIWPAVPSKGLAFFRSSRLPFDGCNSLYAAGALPFDACEVVVRLADEDNSSCSKREYRSAIKFAVRAELHHLRAFITTAAIELRPMVDKIRDLITFFSSL</sequence>
<comment type="caution">
    <text evidence="2">The sequence shown here is derived from an EMBL/GenBank/DDBJ whole genome shotgun (WGS) entry which is preliminary data.</text>
</comment>
<feature type="region of interest" description="Disordered" evidence="1">
    <location>
        <begin position="24"/>
        <end position="83"/>
    </location>
</feature>
<evidence type="ECO:0000256" key="1">
    <source>
        <dbReference type="SAM" id="MobiDB-lite"/>
    </source>
</evidence>
<evidence type="ECO:0000313" key="3">
    <source>
        <dbReference type="Proteomes" id="UP001231189"/>
    </source>
</evidence>
<dbReference type="Proteomes" id="UP001231189">
    <property type="component" value="Unassembled WGS sequence"/>
</dbReference>
<name>A0AAD8XA06_LOLMU</name>
<protein>
    <submittedName>
        <fullName evidence="2">Uncharacterized protein</fullName>
    </submittedName>
</protein>
<dbReference type="AlphaFoldDB" id="A0AAD8XA06"/>
<proteinExistence type="predicted"/>
<dbReference type="EMBL" id="JAUUTY010000001">
    <property type="protein sequence ID" value="KAK1699617.1"/>
    <property type="molecule type" value="Genomic_DNA"/>
</dbReference>
<keyword evidence="3" id="KW-1185">Reference proteome</keyword>
<organism evidence="2 3">
    <name type="scientific">Lolium multiflorum</name>
    <name type="common">Italian ryegrass</name>
    <name type="synonym">Lolium perenne subsp. multiflorum</name>
    <dbReference type="NCBI Taxonomy" id="4521"/>
    <lineage>
        <taxon>Eukaryota</taxon>
        <taxon>Viridiplantae</taxon>
        <taxon>Streptophyta</taxon>
        <taxon>Embryophyta</taxon>
        <taxon>Tracheophyta</taxon>
        <taxon>Spermatophyta</taxon>
        <taxon>Magnoliopsida</taxon>
        <taxon>Liliopsida</taxon>
        <taxon>Poales</taxon>
        <taxon>Poaceae</taxon>
        <taxon>BOP clade</taxon>
        <taxon>Pooideae</taxon>
        <taxon>Poodae</taxon>
        <taxon>Poeae</taxon>
        <taxon>Poeae Chloroplast Group 2 (Poeae type)</taxon>
        <taxon>Loliodinae</taxon>
        <taxon>Loliinae</taxon>
        <taxon>Lolium</taxon>
    </lineage>
</organism>